<keyword evidence="2" id="KW-0547">Nucleotide-binding</keyword>
<keyword evidence="2" id="KW-0378">Hydrolase</keyword>
<protein>
    <submittedName>
        <fullName evidence="2">Super I DNA and RNA helicase and helicase subunit</fullName>
    </submittedName>
</protein>
<evidence type="ECO:0000256" key="1">
    <source>
        <dbReference type="SAM" id="MobiDB-lite"/>
    </source>
</evidence>
<sequence>MTPPLFSLGRNRHDAGAQTRDPEDADLPAESTAATQSGGTPVSDAERRARIDAALEDWRQELADLGGTSSLDAFSDRDGIVDLTAAHPSGLAQLYAGRPTHLGSLVRERVALGIARQSLRELASRTDQLSRRFGVAPVYLAIGVAGWTEPVPTADDDDVFPASSPADDAALAGPDAAQAATNAEADASVDGSTDPEAPEAAPSATPAADVTDTDAPSDRPVAVRTVSAPVLLRPVRLSSAGADAAITLDTSIEVNPVLTRALRRHGCTVDVDVVARATLADDGFTPRDALSGIGSLGREFLPGFEIHERLVVGAFVHPGQALLEDFDATVDRARTSALVAALAGDAEARAALDVALPEPNPTDRAPESERGVGDLDPAQLDAVEAVGSGASLLLDAPPGSDVAAVLAAIMADAAALGRTVLHVPATSADGHAVAAALRELGLGSIVIDLTEDPAWRRHAAEEIKTAMGVNVPDLDVTAIVGMRNRLTSVREKLSRYVTALHKPREPWGASAYDALQQLAELTSGRARTNARVAPGHLERLNADGRRRASELLHRAHALGLFTSALADSAWNGMAVADVDEATDALARLTRLADELLPAVGEHIEAVHTSTGITRAETLGQWCEQLEMLDGVRDSLDVFLPEVFERSAADMVIATASKHWRQEHSVEMGYAARRRFVKQARDLVRPGREVADLHGELAKVQQRREVWRRYDPEGGWPHLPQGLDQMQRVAERARDAVTALQPIVGADLVLMDLPLTELEQRARVLAADDVTVHKLPEINRVVTALSDLGLTPLLDDLAARDVEPAQIDDELTYCWWYSLLGQIMKDDPDLGGLDADALNDLAVSLRELDASQADSLAGPVAQACTRRVRETVDADKDAARSLYRALSLEEGVPLRDIIAAHPLALVAKPVWIIPPTLVPQVFTADAVVDLAILDASAHVPVSRVMPAFVRAEQVLVVGDPRRSTSGLASELGPLLPRVTLPTGRNTLDAEIAGFLAANGYDDVVEAIPAPPGRSRLSLSLVDGRGMPAPGHTAVESVPAEVNRVVDLIIDHALTHPEQSLGVIALNARHAEEIRRATTAAVAGSPALADYFETGVSEPFVVVDLGEARSLRRDHIIVSVGYAKTPHGRTIHNFGEVSDVGGMVGLVDALCASRGSTQVVSCLGPDDIDAERLHAPGARLLREVLVHAADSGAQYPQQEEVAPERLLVELAEHLWRKGLVVVPRYGIEGGVRIPLAIGHPDLPGELLVAVLTDDEQYVAERSLRRRDRHWVERLQQRGWRVHMAYSAGVFVDVEGEASKIEAQVLAVLASRTETATAAPLTQHVEDAEAHPAEPAESSATGESEETASPHQTLLDAPVRGERPPIAQGLPLQAYSDDQLDELVAWIRSDGVQRSEAEEVEQLREALALTRHGAGIDAVLANAVRRSR</sequence>
<feature type="region of interest" description="Disordered" evidence="1">
    <location>
        <begin position="153"/>
        <end position="218"/>
    </location>
</feature>
<keyword evidence="2" id="KW-0347">Helicase</keyword>
<feature type="region of interest" description="Disordered" evidence="1">
    <location>
        <begin position="1"/>
        <end position="48"/>
    </location>
</feature>
<gene>
    <name evidence="2" type="ORF">AAM4_1958</name>
</gene>
<feature type="compositionally biased region" description="Low complexity" evidence="1">
    <location>
        <begin position="1332"/>
        <end position="1347"/>
    </location>
</feature>
<proteinExistence type="predicted"/>
<evidence type="ECO:0000313" key="2">
    <source>
        <dbReference type="EMBL" id="CED91790.1"/>
    </source>
</evidence>
<accession>A0A1L7RNK3</accession>
<keyword evidence="2" id="KW-0067">ATP-binding</keyword>
<reference evidence="2" key="1">
    <citation type="submission" date="2014-07" db="EMBL/GenBank/DDBJ databases">
        <authorList>
            <person name="Zhang J.E."/>
            <person name="Yang H."/>
            <person name="Guo J."/>
            <person name="Deng Z."/>
            <person name="Luo H."/>
            <person name="Luo M."/>
            <person name="Zhao B."/>
        </authorList>
    </citation>
    <scope>NUCLEOTIDE SEQUENCE</scope>
    <source>
        <strain evidence="2">AM4</strain>
    </source>
</reference>
<feature type="region of interest" description="Disordered" evidence="1">
    <location>
        <begin position="1325"/>
        <end position="1349"/>
    </location>
</feature>
<dbReference type="EMBL" id="LK995523">
    <property type="protein sequence ID" value="CED91790.1"/>
    <property type="molecule type" value="Genomic_DNA"/>
</dbReference>
<dbReference type="RefSeq" id="WP_210580803.1">
    <property type="nucleotide sequence ID" value="NZ_LK995523.1"/>
</dbReference>
<feature type="compositionally biased region" description="Low complexity" evidence="1">
    <location>
        <begin position="160"/>
        <end position="214"/>
    </location>
</feature>
<dbReference type="GO" id="GO:0004386">
    <property type="term" value="F:helicase activity"/>
    <property type="evidence" value="ECO:0007669"/>
    <property type="project" value="UniProtKB-KW"/>
</dbReference>
<organism evidence="2">
    <name type="scientific">Actinomyces succiniciruminis</name>
    <dbReference type="NCBI Taxonomy" id="1522002"/>
    <lineage>
        <taxon>Bacteria</taxon>
        <taxon>Bacillati</taxon>
        <taxon>Actinomycetota</taxon>
        <taxon>Actinomycetes</taxon>
        <taxon>Actinomycetales</taxon>
        <taxon>Actinomycetaceae</taxon>
        <taxon>Actinomyces</taxon>
    </lineage>
</organism>
<name>A0A1L7RNK3_9ACTO</name>